<accession>A0AAX3ALC1</accession>
<dbReference type="Pfam" id="PF02156">
    <property type="entry name" value="Glyco_hydro_26"/>
    <property type="match status" value="1"/>
</dbReference>
<feature type="compositionally biased region" description="Polar residues" evidence="10">
    <location>
        <begin position="781"/>
        <end position="794"/>
    </location>
</feature>
<gene>
    <name evidence="12" type="ORF">MUK72_13555</name>
</gene>
<dbReference type="GO" id="GO:0004252">
    <property type="term" value="F:serine-type endopeptidase activity"/>
    <property type="evidence" value="ECO:0007669"/>
    <property type="project" value="UniProtKB-UniRule"/>
</dbReference>
<dbReference type="InterPro" id="IPR017853">
    <property type="entry name" value="GH"/>
</dbReference>
<dbReference type="InterPro" id="IPR000209">
    <property type="entry name" value="Peptidase_S8/S53_dom"/>
</dbReference>
<keyword evidence="4 9" id="KW-0645">Protease</keyword>
<feature type="region of interest" description="Disordered" evidence="10">
    <location>
        <begin position="423"/>
        <end position="443"/>
    </location>
</feature>
<keyword evidence="7" id="KW-0326">Glycosidase</keyword>
<dbReference type="EMBL" id="CP095005">
    <property type="protein sequence ID" value="UOO94983.1"/>
    <property type="molecule type" value="Genomic_DNA"/>
</dbReference>
<dbReference type="SUPFAM" id="SSF52743">
    <property type="entry name" value="Subtilisin-like"/>
    <property type="match status" value="1"/>
</dbReference>
<feature type="region of interest" description="Disordered" evidence="10">
    <location>
        <begin position="771"/>
        <end position="794"/>
    </location>
</feature>
<dbReference type="SUPFAM" id="SSF51445">
    <property type="entry name" value="(Trans)glycosidases"/>
    <property type="match status" value="1"/>
</dbReference>
<keyword evidence="6 9" id="KW-0720">Serine protease</keyword>
<dbReference type="PANTHER" id="PTHR43806">
    <property type="entry name" value="PEPTIDASE S8"/>
    <property type="match status" value="1"/>
</dbReference>
<dbReference type="PANTHER" id="PTHR43806:SF11">
    <property type="entry name" value="CEREVISIN-RELATED"/>
    <property type="match status" value="1"/>
</dbReference>
<dbReference type="Pfam" id="PF00082">
    <property type="entry name" value="Peptidase_S8"/>
    <property type="match status" value="1"/>
</dbReference>
<evidence type="ECO:0000313" key="12">
    <source>
        <dbReference type="EMBL" id="UOO94983.1"/>
    </source>
</evidence>
<protein>
    <submittedName>
        <fullName evidence="12">S8 family serine peptidase</fullName>
    </submittedName>
</protein>
<dbReference type="InterPro" id="IPR022790">
    <property type="entry name" value="GH26_dom"/>
</dbReference>
<feature type="active site" description="Charge relay system" evidence="8 9">
    <location>
        <position position="190"/>
    </location>
</feature>
<evidence type="ECO:0000256" key="1">
    <source>
        <dbReference type="ARBA" id="ARBA00004613"/>
    </source>
</evidence>
<feature type="compositionally biased region" description="Polar residues" evidence="10">
    <location>
        <begin position="520"/>
        <end position="529"/>
    </location>
</feature>
<feature type="compositionally biased region" description="Polar residues" evidence="10">
    <location>
        <begin position="694"/>
        <end position="703"/>
    </location>
</feature>
<dbReference type="KEGG" id="hdo:MUK72_13555"/>
<feature type="region of interest" description="Disordered" evidence="10">
    <location>
        <begin position="1032"/>
        <end position="1056"/>
    </location>
</feature>
<evidence type="ECO:0000256" key="6">
    <source>
        <dbReference type="ARBA" id="ARBA00022825"/>
    </source>
</evidence>
<dbReference type="InterPro" id="IPR034084">
    <property type="entry name" value="Thermitase-like_dom"/>
</dbReference>
<evidence type="ECO:0000256" key="8">
    <source>
        <dbReference type="PIRSR" id="PIRSR615500-1"/>
    </source>
</evidence>
<feature type="domain" description="GH26" evidence="11">
    <location>
        <begin position="1074"/>
        <end position="1410"/>
    </location>
</feature>
<dbReference type="InterPro" id="IPR023828">
    <property type="entry name" value="Peptidase_S8_Ser-AS"/>
</dbReference>
<dbReference type="PROSITE" id="PS51318">
    <property type="entry name" value="TAT"/>
    <property type="match status" value="1"/>
</dbReference>
<reference evidence="12" key="1">
    <citation type="submission" date="2022-04" db="EMBL/GenBank/DDBJ databases">
        <title>Sequencing and genomic assembly of Halococcus dombrowskii.</title>
        <authorList>
            <person name="Lim S.W."/>
            <person name="MacLea K.S."/>
        </authorList>
    </citation>
    <scope>NUCLEOTIDE SEQUENCE</scope>
    <source>
        <strain evidence="12">H4</strain>
    </source>
</reference>
<dbReference type="InterPro" id="IPR036852">
    <property type="entry name" value="Peptidase_S8/S53_dom_sf"/>
</dbReference>
<evidence type="ECO:0000256" key="7">
    <source>
        <dbReference type="ARBA" id="ARBA00023295"/>
    </source>
</evidence>
<dbReference type="Gene3D" id="3.20.20.80">
    <property type="entry name" value="Glycosidases"/>
    <property type="match status" value="1"/>
</dbReference>
<feature type="active site" description="Charge relay system" evidence="8 9">
    <location>
        <position position="341"/>
    </location>
</feature>
<evidence type="ECO:0000259" key="11">
    <source>
        <dbReference type="PROSITE" id="PS51764"/>
    </source>
</evidence>
<dbReference type="InterPro" id="IPR050131">
    <property type="entry name" value="Peptidase_S8_subtilisin-like"/>
</dbReference>
<keyword evidence="13" id="KW-1185">Reference proteome</keyword>
<feature type="region of interest" description="Disordered" evidence="10">
    <location>
        <begin position="945"/>
        <end position="968"/>
    </location>
</feature>
<feature type="compositionally biased region" description="Polar residues" evidence="10">
    <location>
        <begin position="433"/>
        <end position="443"/>
    </location>
</feature>
<feature type="compositionally biased region" description="Polar residues" evidence="10">
    <location>
        <begin position="956"/>
        <end position="968"/>
    </location>
</feature>
<feature type="active site" description="Charge relay system" evidence="8 9">
    <location>
        <position position="151"/>
    </location>
</feature>
<dbReference type="InterPro" id="IPR022398">
    <property type="entry name" value="Peptidase_S8_His-AS"/>
</dbReference>
<dbReference type="GeneID" id="71762893"/>
<evidence type="ECO:0000256" key="9">
    <source>
        <dbReference type="PROSITE-ProRule" id="PRU01240"/>
    </source>
</evidence>
<dbReference type="GO" id="GO:0004553">
    <property type="term" value="F:hydrolase activity, hydrolyzing O-glycosyl compounds"/>
    <property type="evidence" value="ECO:0007669"/>
    <property type="project" value="InterPro"/>
</dbReference>
<feature type="compositionally biased region" description="Polar residues" evidence="10">
    <location>
        <begin position="607"/>
        <end position="621"/>
    </location>
</feature>
<feature type="region of interest" description="Disordered" evidence="10">
    <location>
        <begin position="682"/>
        <end position="703"/>
    </location>
</feature>
<feature type="region of interest" description="Disordered" evidence="10">
    <location>
        <begin position="510"/>
        <end position="529"/>
    </location>
</feature>
<dbReference type="Gene3D" id="3.40.50.200">
    <property type="entry name" value="Peptidase S8/S53 domain"/>
    <property type="match status" value="1"/>
</dbReference>
<dbReference type="PROSITE" id="PS00138">
    <property type="entry name" value="SUBTILASE_SER"/>
    <property type="match status" value="1"/>
</dbReference>
<evidence type="ECO:0000313" key="13">
    <source>
        <dbReference type="Proteomes" id="UP000830542"/>
    </source>
</evidence>
<dbReference type="RefSeq" id="WP_244702064.1">
    <property type="nucleotide sequence ID" value="NZ_BAAADN010000051.1"/>
</dbReference>
<dbReference type="PRINTS" id="PR00723">
    <property type="entry name" value="SUBTILISIN"/>
</dbReference>
<dbReference type="InterPro" id="IPR006311">
    <property type="entry name" value="TAT_signal"/>
</dbReference>
<keyword evidence="5 9" id="KW-0378">Hydrolase</keyword>
<feature type="region of interest" description="Disordered" evidence="10">
    <location>
        <begin position="597"/>
        <end position="621"/>
    </location>
</feature>
<dbReference type="CDD" id="cd07484">
    <property type="entry name" value="Peptidases_S8_Thermitase_like"/>
    <property type="match status" value="1"/>
</dbReference>
<comment type="similarity">
    <text evidence="2 9">Belongs to the peptidase S8 family.</text>
</comment>
<dbReference type="InterPro" id="IPR015500">
    <property type="entry name" value="Peptidase_S8_subtilisin-rel"/>
</dbReference>
<dbReference type="PROSITE" id="PS51764">
    <property type="entry name" value="GH26"/>
    <property type="match status" value="1"/>
</dbReference>
<evidence type="ECO:0000256" key="4">
    <source>
        <dbReference type="ARBA" id="ARBA00022670"/>
    </source>
</evidence>
<evidence type="ECO:0000256" key="3">
    <source>
        <dbReference type="ARBA" id="ARBA00022525"/>
    </source>
</evidence>
<evidence type="ECO:0000256" key="10">
    <source>
        <dbReference type="SAM" id="MobiDB-lite"/>
    </source>
</evidence>
<dbReference type="PROSITE" id="PS00137">
    <property type="entry name" value="SUBTILASE_HIS"/>
    <property type="match status" value="1"/>
</dbReference>
<proteinExistence type="inferred from homology"/>
<keyword evidence="3" id="KW-0964">Secreted</keyword>
<evidence type="ECO:0000256" key="2">
    <source>
        <dbReference type="ARBA" id="ARBA00011073"/>
    </source>
</evidence>
<dbReference type="PROSITE" id="PS51892">
    <property type="entry name" value="SUBTILASE"/>
    <property type="match status" value="1"/>
</dbReference>
<organism evidence="12 13">
    <name type="scientific">Halococcus dombrowskii</name>
    <dbReference type="NCBI Taxonomy" id="179637"/>
    <lineage>
        <taxon>Archaea</taxon>
        <taxon>Methanobacteriati</taxon>
        <taxon>Methanobacteriota</taxon>
        <taxon>Stenosarchaea group</taxon>
        <taxon>Halobacteria</taxon>
        <taxon>Halobacteriales</taxon>
        <taxon>Halococcaceae</taxon>
        <taxon>Halococcus</taxon>
    </lineage>
</organism>
<dbReference type="Proteomes" id="UP000830542">
    <property type="component" value="Chromosome"/>
</dbReference>
<dbReference type="GO" id="GO:0006508">
    <property type="term" value="P:proteolysis"/>
    <property type="evidence" value="ECO:0007669"/>
    <property type="project" value="UniProtKB-KW"/>
</dbReference>
<dbReference type="GO" id="GO:0005576">
    <property type="term" value="C:extracellular region"/>
    <property type="evidence" value="ECO:0007669"/>
    <property type="project" value="UniProtKB-SubCell"/>
</dbReference>
<sequence>MPGTSSFDRREFLKVAGTVGILSGSAENALAQQSNEKQNELLVGVAPSANARQTAQQALPSEARIIDENDTLGYVRAELPDRSSASATASVASSVASRRGVEYAERNAVYEMLAVPNDPRFGDQYAPEMVNAPAAWETTFGESDVTVAVVDQGIKYDHPDLETNVADGYGHDFVDNDDDPYPDTLSDEQHGTHVAGIVASGTDNNTGIAGISNATLLSVRTLDKSETGSTADIADGIQWAADNGADIINLSLGGGFTETLQKAVSYAHEKGALLVAAAGNDGGPVNYPAAYDECLAVSALDPDDSLASYSSKGPEIELAAPGTNLLSTWTDDGYETLSGTSMAAPVVSGIAALTLSRDDLSNEEVRSRLKNTAVDVGLSDDKQGTGQVSGTAVSGGNILSIQSTGSTNRAEYRLTVERDLTKSTANGADRNSADTISGQTASGHVSTGLDSYSFVGKIERFGLDGTADVFLNGDRIDPANYPSDVLSIRSNSGTDRAEYQLTVEKDLAKSTANGADRNSADTISEQTASGHVSSGLDSYVFSGNIEQLSLDGTADVLLNGDKIDPSEYPDNVISIRSNAGTDRANYRFTVESGLEKSTANGADRNSADTISEQTASGHVSSGLDSYTFSGKIERFDLDGTADVLLNGDWIDPANYSGNVLSIESTEATDRAEYRLSVESELEKSTANGADRNSADTISGQTVSGHVSSGLDSYTFSGKIERFDLDGTADVFLNGDRIDPENYSDNVLSIESTDDTDRAEYRLTVERDLTKSTANGADRNSADTISGQTASGHVSSGLDSYSFVGKIERFDLDGTADVFLNGDRIDPANYPSDVLSIQSNSGTDRAEYQLTVERNLVKSTANGADRNSADTISGQTAAGHISTGLDSYAFSGGLKRFSMDGSADVLLNGDKIDPSEYPDNVISIRSNAGTDRANYRFTVESGLEKSTANGADRNGADTISGQTASGHVSSGLDSYTFSGKLRDITVDGSADVLLNDNQIDPADYSHSVLSIESNGGRFWYEFTVESNLEKSTARDASIDDNDSISGNTANGQGGGGGTDSYTFSGKLRNISVDGDATVYLNGNVIGGNSPAIGIHNGLSDANFDTINRMDEWQNTDYAVQNLFVPWNSDKGHMNWLFDHILPKIWNAGRTPLITWEPYTPGAQAASIDTQSLVEKNEYDAYLEGLADTTPNDIEIRIGNGNYDRYIDRWADRLRSALSKSGDRRAYLRLAHEMNGDWYPWSPTVGNSNSWSYVKMWRRVHNRFNRQGIGDDLQWMWCVNAEDVGSHKAEQLYPGNRYVDWLGLDGYNWGRSKNWSSWDSPESIYGGMLDRLSNLSNKPICVAEFASSSKVSVGHDPRRKGQWIRDALAYFENRGVDMWCWFNEDKETDWAVFNGKRGTERVRHNGRWVNAYSAYREAIDTYATISGSATAESSTTEQAVSDD</sequence>
<comment type="subcellular location">
    <subcellularLocation>
        <location evidence="1">Secreted</location>
    </subcellularLocation>
</comment>
<evidence type="ECO:0000256" key="5">
    <source>
        <dbReference type="ARBA" id="ARBA00022801"/>
    </source>
</evidence>
<name>A0AAX3ALC1_HALDO</name>